<dbReference type="InterPro" id="IPR036282">
    <property type="entry name" value="Glutathione-S-Trfase_C_sf"/>
</dbReference>
<dbReference type="SUPFAM" id="SSF47616">
    <property type="entry name" value="GST C-terminal domain-like"/>
    <property type="match status" value="1"/>
</dbReference>
<dbReference type="InterPro" id="IPR010987">
    <property type="entry name" value="Glutathione-S-Trfase_C-like"/>
</dbReference>
<feature type="compositionally biased region" description="Acidic residues" evidence="1">
    <location>
        <begin position="1"/>
        <end position="11"/>
    </location>
</feature>
<accession>A0AAV3Y1D6</accession>
<dbReference type="InterPro" id="IPR004046">
    <property type="entry name" value="GST_C"/>
</dbReference>
<proteinExistence type="predicted"/>
<dbReference type="Pfam" id="PF14497">
    <property type="entry name" value="GST_C_3"/>
    <property type="match status" value="1"/>
</dbReference>
<feature type="region of interest" description="Disordered" evidence="1">
    <location>
        <begin position="1"/>
        <end position="25"/>
    </location>
</feature>
<evidence type="ECO:0000313" key="4">
    <source>
        <dbReference type="Proteomes" id="UP000735302"/>
    </source>
</evidence>
<comment type="caution">
    <text evidence="3">The sequence shown here is derived from an EMBL/GenBank/DDBJ whole genome shotgun (WGS) entry which is preliminary data.</text>
</comment>
<sequence>MELPGESDLDLGEDHSPARVRSVHSETSERNVFLASAARLSLQADRLATTDDGDDDPNTFVMKMKQDLDLQRQILRLLRAAHKKAREEWAQTPYKLVGQEGRGEAEVLKLIFLVADQPLEDERIAADHTEDLKHLLFGETIQEQMVVGATYTRLRRIQENHKRTLAWVFHGQVKDKTKIEWAQGQLLHVILPPAIKEWDAQIRSTKGPFLVESGMTLADVAIMDFLDQCSSHLMIDSLLADHLAVSDMIEAVRSCPKLLAHLQDREED</sequence>
<protein>
    <recommendedName>
        <fullName evidence="2">GST C-terminal domain-containing protein</fullName>
    </recommendedName>
</protein>
<dbReference type="EMBL" id="BLXT01000368">
    <property type="protein sequence ID" value="GFN76165.1"/>
    <property type="molecule type" value="Genomic_DNA"/>
</dbReference>
<evidence type="ECO:0000313" key="3">
    <source>
        <dbReference type="EMBL" id="GFN76165.1"/>
    </source>
</evidence>
<organism evidence="3 4">
    <name type="scientific">Plakobranchus ocellatus</name>
    <dbReference type="NCBI Taxonomy" id="259542"/>
    <lineage>
        <taxon>Eukaryota</taxon>
        <taxon>Metazoa</taxon>
        <taxon>Spiralia</taxon>
        <taxon>Lophotrochozoa</taxon>
        <taxon>Mollusca</taxon>
        <taxon>Gastropoda</taxon>
        <taxon>Heterobranchia</taxon>
        <taxon>Euthyneura</taxon>
        <taxon>Panpulmonata</taxon>
        <taxon>Sacoglossa</taxon>
        <taxon>Placobranchoidea</taxon>
        <taxon>Plakobranchidae</taxon>
        <taxon>Plakobranchus</taxon>
    </lineage>
</organism>
<evidence type="ECO:0000256" key="1">
    <source>
        <dbReference type="SAM" id="MobiDB-lite"/>
    </source>
</evidence>
<dbReference type="PROSITE" id="PS50405">
    <property type="entry name" value="GST_CTER"/>
    <property type="match status" value="1"/>
</dbReference>
<dbReference type="AlphaFoldDB" id="A0AAV3Y1D6"/>
<reference evidence="3 4" key="1">
    <citation type="journal article" date="2021" name="Elife">
        <title>Chloroplast acquisition without the gene transfer in kleptoplastic sea slugs, Plakobranchus ocellatus.</title>
        <authorList>
            <person name="Maeda T."/>
            <person name="Takahashi S."/>
            <person name="Yoshida T."/>
            <person name="Shimamura S."/>
            <person name="Takaki Y."/>
            <person name="Nagai Y."/>
            <person name="Toyoda A."/>
            <person name="Suzuki Y."/>
            <person name="Arimoto A."/>
            <person name="Ishii H."/>
            <person name="Satoh N."/>
            <person name="Nishiyama T."/>
            <person name="Hasebe M."/>
            <person name="Maruyama T."/>
            <person name="Minagawa J."/>
            <person name="Obokata J."/>
            <person name="Shigenobu S."/>
        </authorList>
    </citation>
    <scope>NUCLEOTIDE SEQUENCE [LARGE SCALE GENOMIC DNA]</scope>
</reference>
<keyword evidence="4" id="KW-1185">Reference proteome</keyword>
<dbReference type="Gene3D" id="1.20.1050.10">
    <property type="match status" value="1"/>
</dbReference>
<feature type="domain" description="GST C-terminal" evidence="2">
    <location>
        <begin position="140"/>
        <end position="268"/>
    </location>
</feature>
<gene>
    <name evidence="3" type="ORF">PoB_000267100</name>
</gene>
<name>A0AAV3Y1D6_9GAST</name>
<dbReference type="Proteomes" id="UP000735302">
    <property type="component" value="Unassembled WGS sequence"/>
</dbReference>
<feature type="compositionally biased region" description="Basic and acidic residues" evidence="1">
    <location>
        <begin position="12"/>
        <end position="25"/>
    </location>
</feature>
<evidence type="ECO:0000259" key="2">
    <source>
        <dbReference type="PROSITE" id="PS50405"/>
    </source>
</evidence>